<dbReference type="RefSeq" id="WP_274151624.1">
    <property type="nucleotide sequence ID" value="NZ_CP117811.1"/>
</dbReference>
<evidence type="ECO:0000256" key="1">
    <source>
        <dbReference type="ARBA" id="ARBA00023015"/>
    </source>
</evidence>
<evidence type="ECO:0000256" key="3">
    <source>
        <dbReference type="ARBA" id="ARBA00023163"/>
    </source>
</evidence>
<keyword evidence="6" id="KW-1185">Reference proteome</keyword>
<dbReference type="EMBL" id="CP117811">
    <property type="protein sequence ID" value="WDE97310.1"/>
    <property type="molecule type" value="Genomic_DNA"/>
</dbReference>
<dbReference type="PANTHER" id="PTHR43133:SF51">
    <property type="entry name" value="RNA POLYMERASE SIGMA FACTOR"/>
    <property type="match status" value="1"/>
</dbReference>
<dbReference type="InterPro" id="IPR007627">
    <property type="entry name" value="RNA_pol_sigma70_r2"/>
</dbReference>
<organism evidence="5 6">
    <name type="scientific">Lentisphaera profundi</name>
    <dbReference type="NCBI Taxonomy" id="1658616"/>
    <lineage>
        <taxon>Bacteria</taxon>
        <taxon>Pseudomonadati</taxon>
        <taxon>Lentisphaerota</taxon>
        <taxon>Lentisphaeria</taxon>
        <taxon>Lentisphaerales</taxon>
        <taxon>Lentisphaeraceae</taxon>
        <taxon>Lentisphaera</taxon>
    </lineage>
</organism>
<feature type="domain" description="RNA polymerase sigma-70 region 2" evidence="4">
    <location>
        <begin position="15"/>
        <end position="81"/>
    </location>
</feature>
<dbReference type="InterPro" id="IPR014331">
    <property type="entry name" value="RNA_pol_sigma70_ECF_RHOBA"/>
</dbReference>
<dbReference type="Proteomes" id="UP001214250">
    <property type="component" value="Chromosome 1"/>
</dbReference>
<dbReference type="InterPro" id="IPR013325">
    <property type="entry name" value="RNA_pol_sigma_r2"/>
</dbReference>
<keyword evidence="2" id="KW-0731">Sigma factor</keyword>
<evidence type="ECO:0000313" key="6">
    <source>
        <dbReference type="Proteomes" id="UP001214250"/>
    </source>
</evidence>
<dbReference type="Gene3D" id="1.10.1740.10">
    <property type="match status" value="1"/>
</dbReference>
<proteinExistence type="predicted"/>
<protein>
    <submittedName>
        <fullName evidence="5">Sigma-70 family RNA polymerase sigma factor</fullName>
    </submittedName>
</protein>
<name>A0ABY7VSX5_9BACT</name>
<sequence>MDQNTELKEADFLKLFLKHENALRVFARSILPSWRNVDDVLQEASIVMWEKLDQLDGEEGFFPWGKTIIRFKCMNLMQKKKNERLVFSETLVNLLADDAEKIDEQEYTWRQNAIGQCLKKLSEQDQQLVMAPYLNHGSVKVLASNQSVSVNSLYKKLGRLRDLLFKCVNSQKALQS</sequence>
<evidence type="ECO:0000313" key="5">
    <source>
        <dbReference type="EMBL" id="WDE97310.1"/>
    </source>
</evidence>
<dbReference type="PANTHER" id="PTHR43133">
    <property type="entry name" value="RNA POLYMERASE ECF-TYPE SIGMA FACTO"/>
    <property type="match status" value="1"/>
</dbReference>
<dbReference type="Pfam" id="PF04542">
    <property type="entry name" value="Sigma70_r2"/>
    <property type="match status" value="1"/>
</dbReference>
<dbReference type="InterPro" id="IPR039425">
    <property type="entry name" value="RNA_pol_sigma-70-like"/>
</dbReference>
<dbReference type="NCBIfam" id="TIGR02989">
    <property type="entry name" value="Sig-70_gvs1"/>
    <property type="match status" value="1"/>
</dbReference>
<keyword evidence="3" id="KW-0804">Transcription</keyword>
<dbReference type="InterPro" id="IPR014284">
    <property type="entry name" value="RNA_pol_sigma-70_dom"/>
</dbReference>
<reference evidence="5 6" key="1">
    <citation type="submission" date="2023-02" db="EMBL/GenBank/DDBJ databases">
        <title>Genome sequence of Lentisphaera profundi SAORIC-696.</title>
        <authorList>
            <person name="Kim e."/>
            <person name="Cho J.-C."/>
            <person name="Choi A."/>
            <person name="Kang I."/>
        </authorList>
    </citation>
    <scope>NUCLEOTIDE SEQUENCE [LARGE SCALE GENOMIC DNA]</scope>
    <source>
        <strain evidence="5 6">SAORIC-696</strain>
    </source>
</reference>
<accession>A0ABY7VSX5</accession>
<dbReference type="SUPFAM" id="SSF88946">
    <property type="entry name" value="Sigma2 domain of RNA polymerase sigma factors"/>
    <property type="match status" value="1"/>
</dbReference>
<evidence type="ECO:0000259" key="4">
    <source>
        <dbReference type="Pfam" id="PF04542"/>
    </source>
</evidence>
<gene>
    <name evidence="5" type="ORF">PQO03_05005</name>
</gene>
<evidence type="ECO:0000256" key="2">
    <source>
        <dbReference type="ARBA" id="ARBA00023082"/>
    </source>
</evidence>
<dbReference type="NCBIfam" id="TIGR02937">
    <property type="entry name" value="sigma70-ECF"/>
    <property type="match status" value="1"/>
</dbReference>
<keyword evidence="1" id="KW-0805">Transcription regulation</keyword>